<dbReference type="Proteomes" id="UP000237025">
    <property type="component" value="Unassembled WGS sequence"/>
</dbReference>
<organism evidence="7 8">
    <name type="scientific">Lelliottia aquatilis</name>
    <dbReference type="NCBI Taxonomy" id="2080838"/>
    <lineage>
        <taxon>Bacteria</taxon>
        <taxon>Pseudomonadati</taxon>
        <taxon>Pseudomonadota</taxon>
        <taxon>Gammaproteobacteria</taxon>
        <taxon>Enterobacterales</taxon>
        <taxon>Enterobacteriaceae</taxon>
        <taxon>Lelliottia</taxon>
    </lineage>
</organism>
<keyword evidence="4" id="KW-0281">Fimbrium</keyword>
<comment type="caution">
    <text evidence="7">The sequence shown here is derived from an EMBL/GenBank/DDBJ whole genome shotgun (WGS) entry which is preliminary data.</text>
</comment>
<gene>
    <name evidence="7" type="ORF">C3712_14085</name>
</gene>
<dbReference type="InterPro" id="IPR000259">
    <property type="entry name" value="Adhesion_dom_fimbrial"/>
</dbReference>
<evidence type="ECO:0000256" key="1">
    <source>
        <dbReference type="ARBA" id="ARBA00004561"/>
    </source>
</evidence>
<keyword evidence="3 5" id="KW-0732">Signal</keyword>
<dbReference type="InterPro" id="IPR050263">
    <property type="entry name" value="Bact_Fimbrial_Adh_Pro"/>
</dbReference>
<sequence>MKFNNAFSSIFRKIFLLVVLLLCGTQFAMAYSGVCTPDNGTMEYNYNIGNITVIDQARNRPGYLFQRPYQWNYGQDYAASCDCDPNVSQQQTFFKGDTPLPLGHNDGERQFFKVNDYLEVTSIVVIKGYSYNNQSVPFTDVSNFYASKACTTDPDYTNHKNWKSGGSGNVSLYISKPFVGVSYISKMNIVNVYATQIAGNYSAIPLSSVYLTGQITVPQNCIIDAGQLITVDFGKIWSGDITTIGQKPAGYVNKQIKASMKCNNIAAYTNLTLRFESEVSPNYPDAIKTDNPDVGVELFDENGKLILPNTGLMPFHIDDNYEATVSFQVAPVSTTGNVPTAGQFKALAYIRVDFA</sequence>
<comment type="subcellular location">
    <subcellularLocation>
        <location evidence="1">Fimbrium</location>
    </subcellularLocation>
</comment>
<dbReference type="SUPFAM" id="SSF49401">
    <property type="entry name" value="Bacterial adhesins"/>
    <property type="match status" value="1"/>
</dbReference>
<dbReference type="Gene3D" id="2.60.40.1090">
    <property type="entry name" value="Fimbrial-type adhesion domain"/>
    <property type="match status" value="1"/>
</dbReference>
<evidence type="ECO:0000256" key="2">
    <source>
        <dbReference type="ARBA" id="ARBA00006671"/>
    </source>
</evidence>
<evidence type="ECO:0000313" key="7">
    <source>
        <dbReference type="EMBL" id="POZ21959.1"/>
    </source>
</evidence>
<dbReference type="RefSeq" id="WP_103949711.1">
    <property type="nucleotide sequence ID" value="NZ_PQVT01000010.1"/>
</dbReference>
<keyword evidence="8" id="KW-1185">Reference proteome</keyword>
<accession>A0ABX4ZZR8</accession>
<feature type="signal peptide" evidence="5">
    <location>
        <begin position="1"/>
        <end position="30"/>
    </location>
</feature>
<reference evidence="7 8" key="1">
    <citation type="submission" date="2018-02" db="EMBL/GenBank/DDBJ databases">
        <title>Lelliotia aquatilis sp. nov., isolated from drinking water.</title>
        <authorList>
            <person name="Kaempfer P."/>
            <person name="Glaeser S."/>
            <person name="Exner M."/>
            <person name="Doijad S."/>
            <person name="Chakraborty T."/>
        </authorList>
    </citation>
    <scope>NUCLEOTIDE SEQUENCE [LARGE SCALE GENOMIC DNA]</scope>
    <source>
        <strain evidence="7 8">6331-17</strain>
    </source>
</reference>
<dbReference type="InterPro" id="IPR036937">
    <property type="entry name" value="Adhesion_dom_fimbrial_sf"/>
</dbReference>
<dbReference type="PANTHER" id="PTHR33420">
    <property type="entry name" value="FIMBRIAL SUBUNIT ELFA-RELATED"/>
    <property type="match status" value="1"/>
</dbReference>
<evidence type="ECO:0000256" key="5">
    <source>
        <dbReference type="SAM" id="SignalP"/>
    </source>
</evidence>
<dbReference type="Pfam" id="PF00419">
    <property type="entry name" value="Fimbrial"/>
    <property type="match status" value="1"/>
</dbReference>
<comment type="similarity">
    <text evidence="2">Belongs to the fimbrial protein family.</text>
</comment>
<protein>
    <recommendedName>
        <fullName evidence="6">Fimbrial-type adhesion domain-containing protein</fullName>
    </recommendedName>
</protein>
<proteinExistence type="inferred from homology"/>
<dbReference type="InterPro" id="IPR008966">
    <property type="entry name" value="Adhesion_dom_sf"/>
</dbReference>
<feature type="chain" id="PRO_5047073231" description="Fimbrial-type adhesion domain-containing protein" evidence="5">
    <location>
        <begin position="31"/>
        <end position="355"/>
    </location>
</feature>
<feature type="domain" description="Fimbrial-type adhesion" evidence="6">
    <location>
        <begin position="210"/>
        <end position="354"/>
    </location>
</feature>
<evidence type="ECO:0000256" key="4">
    <source>
        <dbReference type="ARBA" id="ARBA00023263"/>
    </source>
</evidence>
<dbReference type="PANTHER" id="PTHR33420:SF31">
    <property type="entry name" value="TYPE 1 FIMBRIN D-MANNOSE SPECIFIC ADHESIN"/>
    <property type="match status" value="1"/>
</dbReference>
<evidence type="ECO:0000256" key="3">
    <source>
        <dbReference type="ARBA" id="ARBA00022729"/>
    </source>
</evidence>
<evidence type="ECO:0000313" key="8">
    <source>
        <dbReference type="Proteomes" id="UP000237025"/>
    </source>
</evidence>
<evidence type="ECO:0000259" key="6">
    <source>
        <dbReference type="Pfam" id="PF00419"/>
    </source>
</evidence>
<dbReference type="EMBL" id="PQVW01000010">
    <property type="protein sequence ID" value="POZ21959.1"/>
    <property type="molecule type" value="Genomic_DNA"/>
</dbReference>
<name>A0ABX4ZZR8_9ENTR</name>